<dbReference type="InterPro" id="IPR001633">
    <property type="entry name" value="EAL_dom"/>
</dbReference>
<dbReference type="Pfam" id="PF00563">
    <property type="entry name" value="EAL"/>
    <property type="match status" value="1"/>
</dbReference>
<gene>
    <name evidence="2" type="ordered locus">HEAR2417</name>
</gene>
<dbReference type="GO" id="GO:0071111">
    <property type="term" value="F:cyclic-guanylate-specific phosphodiesterase activity"/>
    <property type="evidence" value="ECO:0007669"/>
    <property type="project" value="InterPro"/>
</dbReference>
<evidence type="ECO:0000259" key="1">
    <source>
        <dbReference type="PROSITE" id="PS50883"/>
    </source>
</evidence>
<dbReference type="AlphaFoldDB" id="A4G7R1"/>
<name>A4G7R1_HERAR</name>
<feature type="domain" description="EAL" evidence="1">
    <location>
        <begin position="14"/>
        <end position="261"/>
    </location>
</feature>
<proteinExistence type="predicted"/>
<protein>
    <recommendedName>
        <fullName evidence="1">EAL domain-containing protein</fullName>
    </recommendedName>
</protein>
<dbReference type="PANTHER" id="PTHR33121:SF15">
    <property type="entry name" value="BLUE LIGHT- AND TEMPERATURE-REGULATED ANTIREPRESSOR BLUF"/>
    <property type="match status" value="1"/>
</dbReference>
<dbReference type="Gene3D" id="3.20.20.450">
    <property type="entry name" value="EAL domain"/>
    <property type="match status" value="1"/>
</dbReference>
<dbReference type="HOGENOM" id="CLU_000445_70_50_4"/>
<accession>A4G7R1</accession>
<dbReference type="EMBL" id="CU207211">
    <property type="protein sequence ID" value="CAL62548.2"/>
    <property type="molecule type" value="Genomic_DNA"/>
</dbReference>
<dbReference type="Proteomes" id="UP000006697">
    <property type="component" value="Chromosome"/>
</dbReference>
<dbReference type="STRING" id="204773.HEAR2417"/>
<evidence type="ECO:0000313" key="3">
    <source>
        <dbReference type="Proteomes" id="UP000006697"/>
    </source>
</evidence>
<dbReference type="OrthoDB" id="9813903at2"/>
<sequence length="261" mass="29020">MIPIHPSREEPSSSATGCRECKKETDLGFDFLFAYQPIVDVRTRSIYAHEALVRGPNGESAYSVLSQVTDANRYSFDQACRVEAIRGAAALGMKELLSINFLPNAVYRPEACIRSTFEAARLYDFPIEQIIFEVTEGEQVTDRPHLVNIFREYRRFGFRTAIDDFGAGYAGLGLLADYQPDIIKIDMELVRGIDSSKPKQAIVHGIVSICAALNVRVLAEGIETSAERDFLYSAGIDLMQGYLFCKPAFQAIGIIEPSSWA</sequence>
<dbReference type="KEGG" id="har:HEAR2417"/>
<dbReference type="eggNOG" id="COG2200">
    <property type="taxonomic scope" value="Bacteria"/>
</dbReference>
<dbReference type="PANTHER" id="PTHR33121">
    <property type="entry name" value="CYCLIC DI-GMP PHOSPHODIESTERASE PDEF"/>
    <property type="match status" value="1"/>
</dbReference>
<dbReference type="InterPro" id="IPR035919">
    <property type="entry name" value="EAL_sf"/>
</dbReference>
<dbReference type="PROSITE" id="PS50883">
    <property type="entry name" value="EAL"/>
    <property type="match status" value="1"/>
</dbReference>
<organism evidence="2 3">
    <name type="scientific">Herminiimonas arsenicoxydans</name>
    <dbReference type="NCBI Taxonomy" id="204773"/>
    <lineage>
        <taxon>Bacteria</taxon>
        <taxon>Pseudomonadati</taxon>
        <taxon>Pseudomonadota</taxon>
        <taxon>Betaproteobacteria</taxon>
        <taxon>Burkholderiales</taxon>
        <taxon>Oxalobacteraceae</taxon>
        <taxon>Herminiimonas</taxon>
    </lineage>
</organism>
<keyword evidence="3" id="KW-1185">Reference proteome</keyword>
<dbReference type="SMART" id="SM00052">
    <property type="entry name" value="EAL"/>
    <property type="match status" value="1"/>
</dbReference>
<dbReference type="SUPFAM" id="SSF141868">
    <property type="entry name" value="EAL domain-like"/>
    <property type="match status" value="1"/>
</dbReference>
<reference evidence="2 3" key="1">
    <citation type="journal article" date="2007" name="PLoS Genet.">
        <title>A tale of two oxidation states: bacterial colonization of arsenic-rich environments.</title>
        <authorList>
            <person name="Muller D."/>
            <person name="Medigue C."/>
            <person name="Koechler S."/>
            <person name="Barbe V."/>
            <person name="Barakat M."/>
            <person name="Talla E."/>
            <person name="Bonnefoy V."/>
            <person name="Krin E."/>
            <person name="Arsene-Ploetze F."/>
            <person name="Carapito C."/>
            <person name="Chandler M."/>
            <person name="Cournoyer B."/>
            <person name="Cruveiller S."/>
            <person name="Dossat C."/>
            <person name="Duval S."/>
            <person name="Heymann M."/>
            <person name="Leize E."/>
            <person name="Lieutaud A."/>
            <person name="Lievremont D."/>
            <person name="Makita Y."/>
            <person name="Mangenot S."/>
            <person name="Nitschke W."/>
            <person name="Ortet P."/>
            <person name="Perdrial N."/>
            <person name="Schoepp B."/>
            <person name="Siguier N."/>
            <person name="Simeonova D.D."/>
            <person name="Rouy Z."/>
            <person name="Segurens B."/>
            <person name="Turlin E."/>
            <person name="Vallenet D."/>
            <person name="Van Dorsselaer A."/>
            <person name="Weiss S."/>
            <person name="Weissenbach J."/>
            <person name="Lett M.C."/>
            <person name="Danchin A."/>
            <person name="Bertin P.N."/>
        </authorList>
    </citation>
    <scope>NUCLEOTIDE SEQUENCE [LARGE SCALE GENOMIC DNA]</scope>
    <source>
        <strain evidence="3">ULPAs1</strain>
    </source>
</reference>
<dbReference type="CDD" id="cd01948">
    <property type="entry name" value="EAL"/>
    <property type="match status" value="1"/>
</dbReference>
<dbReference type="InterPro" id="IPR050706">
    <property type="entry name" value="Cyclic-di-GMP_PDE-like"/>
</dbReference>
<evidence type="ECO:0000313" key="2">
    <source>
        <dbReference type="EMBL" id="CAL62548.2"/>
    </source>
</evidence>